<gene>
    <name evidence="1" type="ORF">E4K63_01775</name>
</gene>
<keyword evidence="2" id="KW-1185">Reference proteome</keyword>
<evidence type="ECO:0000313" key="2">
    <source>
        <dbReference type="Proteomes" id="UP000502004"/>
    </source>
</evidence>
<dbReference type="RefSeq" id="WP_133942422.1">
    <property type="nucleotide sequence ID" value="NZ_CP038241.1"/>
</dbReference>
<accession>A0AAE7CRG0</accession>
<dbReference type="AlphaFoldDB" id="A0AAE7CRG0"/>
<evidence type="ECO:0000313" key="1">
    <source>
        <dbReference type="EMBL" id="QIV95628.1"/>
    </source>
</evidence>
<proteinExistence type="predicted"/>
<sequence length="146" mass="15176">MKKIILGVIVISVMVLAGCIKQEEAGSSSQAIRGAFTGSGQGTALGAIFIVISTLIKFDCPGGYIIPKSLIDNPPPFNGSVNITYTGANNIRILNVQINPSITPPTGDATAFLDISTGDRASIDLTGSFAETWCVPILSAKNFTVS</sequence>
<dbReference type="KEGG" id="aii:E4K63_01775"/>
<dbReference type="Proteomes" id="UP000502004">
    <property type="component" value="Chromosome"/>
</dbReference>
<evidence type="ECO:0008006" key="3">
    <source>
        <dbReference type="Google" id="ProtNLM"/>
    </source>
</evidence>
<organism evidence="1 2">
    <name type="scientific">Allofrancisella inopinata</name>
    <dbReference type="NCBI Taxonomy" id="1085647"/>
    <lineage>
        <taxon>Bacteria</taxon>
        <taxon>Pseudomonadati</taxon>
        <taxon>Pseudomonadota</taxon>
        <taxon>Gammaproteobacteria</taxon>
        <taxon>Thiotrichales</taxon>
        <taxon>Francisellaceae</taxon>
        <taxon>Allofrancisella</taxon>
    </lineage>
</organism>
<protein>
    <recommendedName>
        <fullName evidence="3">Lipoprotein</fullName>
    </recommendedName>
</protein>
<dbReference type="EMBL" id="CP038241">
    <property type="protein sequence ID" value="QIV95628.1"/>
    <property type="molecule type" value="Genomic_DNA"/>
</dbReference>
<reference evidence="1 2" key="1">
    <citation type="submission" date="2019-03" db="EMBL/GenBank/DDBJ databases">
        <title>Complete Genome Sequence of Allofrancisella inopinata Strain SYSU YG23 Isolated from Water-Cooling Systems in China.</title>
        <authorList>
            <person name="Ohrman C."/>
            <person name="Uneklint I."/>
            <person name="Sjodin A."/>
        </authorList>
    </citation>
    <scope>NUCLEOTIDE SEQUENCE [LARGE SCALE GENOMIC DNA]</scope>
    <source>
        <strain evidence="1 2">SYSU YG23</strain>
    </source>
</reference>
<name>A0AAE7CRG0_9GAMM</name>
<dbReference type="PROSITE" id="PS51257">
    <property type="entry name" value="PROKAR_LIPOPROTEIN"/>
    <property type="match status" value="1"/>
</dbReference>